<evidence type="ECO:0000256" key="2">
    <source>
        <dbReference type="ARBA" id="ARBA00022900"/>
    </source>
</evidence>
<feature type="chain" id="PRO_5042854843" description="BPTI/Kunitz inhibitor domain-containing protein" evidence="4">
    <location>
        <begin position="17"/>
        <end position="90"/>
    </location>
</feature>
<dbReference type="PANTHER" id="PTHR10083:SF374">
    <property type="entry name" value="BPTI_KUNITZ INHIBITOR DOMAIN-CONTAINING PROTEIN"/>
    <property type="match status" value="1"/>
</dbReference>
<dbReference type="InterPro" id="IPR020901">
    <property type="entry name" value="Prtase_inh_Kunz-CS"/>
</dbReference>
<feature type="domain" description="BPTI/Kunitz inhibitor" evidence="5">
    <location>
        <begin position="26"/>
        <end position="76"/>
    </location>
</feature>
<protein>
    <recommendedName>
        <fullName evidence="5">BPTI/Kunitz inhibitor domain-containing protein</fullName>
    </recommendedName>
</protein>
<evidence type="ECO:0000313" key="7">
    <source>
        <dbReference type="Proteomes" id="UP001328107"/>
    </source>
</evidence>
<keyword evidence="4" id="KW-0732">Signal</keyword>
<dbReference type="PROSITE" id="PS00280">
    <property type="entry name" value="BPTI_KUNITZ_1"/>
    <property type="match status" value="1"/>
</dbReference>
<feature type="non-terminal residue" evidence="6">
    <location>
        <position position="90"/>
    </location>
</feature>
<dbReference type="SUPFAM" id="SSF57362">
    <property type="entry name" value="BPTI-like"/>
    <property type="match status" value="1"/>
</dbReference>
<reference evidence="7" key="1">
    <citation type="submission" date="2022-10" db="EMBL/GenBank/DDBJ databases">
        <title>Genome assembly of Pristionchus species.</title>
        <authorList>
            <person name="Yoshida K."/>
            <person name="Sommer R.J."/>
        </authorList>
    </citation>
    <scope>NUCLEOTIDE SEQUENCE [LARGE SCALE GENOMIC DNA]</scope>
    <source>
        <strain evidence="7">RS5460</strain>
    </source>
</reference>
<accession>A0AAN4ZNH1</accession>
<dbReference type="Gene3D" id="4.10.410.10">
    <property type="entry name" value="Pancreatic trypsin inhibitor Kunitz domain"/>
    <property type="match status" value="1"/>
</dbReference>
<dbReference type="PROSITE" id="PS50279">
    <property type="entry name" value="BPTI_KUNITZ_2"/>
    <property type="match status" value="1"/>
</dbReference>
<feature type="signal peptide" evidence="4">
    <location>
        <begin position="1"/>
        <end position="16"/>
    </location>
</feature>
<dbReference type="Proteomes" id="UP001328107">
    <property type="component" value="Unassembled WGS sequence"/>
</dbReference>
<dbReference type="PRINTS" id="PR00759">
    <property type="entry name" value="BASICPTASE"/>
</dbReference>
<proteinExistence type="predicted"/>
<dbReference type="AlphaFoldDB" id="A0AAN4ZNH1"/>
<name>A0AAN4ZNH1_9BILA</name>
<dbReference type="SMART" id="SM00131">
    <property type="entry name" value="KU"/>
    <property type="match status" value="1"/>
</dbReference>
<comment type="caution">
    <text evidence="6">The sequence shown here is derived from an EMBL/GenBank/DDBJ whole genome shotgun (WGS) entry which is preliminary data.</text>
</comment>
<keyword evidence="1" id="KW-0646">Protease inhibitor</keyword>
<evidence type="ECO:0000256" key="3">
    <source>
        <dbReference type="ARBA" id="ARBA00023157"/>
    </source>
</evidence>
<dbReference type="GO" id="GO:0004867">
    <property type="term" value="F:serine-type endopeptidase inhibitor activity"/>
    <property type="evidence" value="ECO:0007669"/>
    <property type="project" value="UniProtKB-KW"/>
</dbReference>
<gene>
    <name evidence="6" type="ORF">PMAYCL1PPCAC_13314</name>
</gene>
<keyword evidence="7" id="KW-1185">Reference proteome</keyword>
<evidence type="ECO:0000256" key="4">
    <source>
        <dbReference type="SAM" id="SignalP"/>
    </source>
</evidence>
<evidence type="ECO:0000313" key="6">
    <source>
        <dbReference type="EMBL" id="GMR43119.1"/>
    </source>
</evidence>
<keyword evidence="3" id="KW-1015">Disulfide bond</keyword>
<dbReference type="FunFam" id="4.10.410.10:FF:000020">
    <property type="entry name" value="Collagen, type VI, alpha 3"/>
    <property type="match status" value="1"/>
</dbReference>
<keyword evidence="2" id="KW-0722">Serine protease inhibitor</keyword>
<dbReference type="InterPro" id="IPR036880">
    <property type="entry name" value="Kunitz_BPTI_sf"/>
</dbReference>
<organism evidence="6 7">
    <name type="scientific">Pristionchus mayeri</name>
    <dbReference type="NCBI Taxonomy" id="1317129"/>
    <lineage>
        <taxon>Eukaryota</taxon>
        <taxon>Metazoa</taxon>
        <taxon>Ecdysozoa</taxon>
        <taxon>Nematoda</taxon>
        <taxon>Chromadorea</taxon>
        <taxon>Rhabditida</taxon>
        <taxon>Rhabditina</taxon>
        <taxon>Diplogasteromorpha</taxon>
        <taxon>Diplogasteroidea</taxon>
        <taxon>Neodiplogasteridae</taxon>
        <taxon>Pristionchus</taxon>
    </lineage>
</organism>
<dbReference type="Pfam" id="PF00014">
    <property type="entry name" value="Kunitz_BPTI"/>
    <property type="match status" value="1"/>
</dbReference>
<dbReference type="EMBL" id="BTRK01000003">
    <property type="protein sequence ID" value="GMR43119.1"/>
    <property type="molecule type" value="Genomic_DNA"/>
</dbReference>
<evidence type="ECO:0000259" key="5">
    <source>
        <dbReference type="PROSITE" id="PS50279"/>
    </source>
</evidence>
<dbReference type="InterPro" id="IPR002223">
    <property type="entry name" value="Kunitz_BPTI"/>
</dbReference>
<dbReference type="PANTHER" id="PTHR10083">
    <property type="entry name" value="KUNITZ-TYPE PROTEASE INHIBITOR-RELATED"/>
    <property type="match status" value="1"/>
</dbReference>
<dbReference type="InterPro" id="IPR050098">
    <property type="entry name" value="TFPI/VKTCI-like"/>
</dbReference>
<sequence>MRSLLVIGTLLLSSSAQYLPPSTGRCFLSPDPGPCRGFKHSFFYNSSIAKCESFVYGGCMGNDNRFGKLKHCTAACQGARPHGKKYAQWP</sequence>
<evidence type="ECO:0000256" key="1">
    <source>
        <dbReference type="ARBA" id="ARBA00022690"/>
    </source>
</evidence>
<dbReference type="GO" id="GO:0005615">
    <property type="term" value="C:extracellular space"/>
    <property type="evidence" value="ECO:0007669"/>
    <property type="project" value="TreeGrafter"/>
</dbReference>